<organism evidence="3 4">
    <name type="scientific">Mycolicibacillus parakoreensis</name>
    <dbReference type="NCBI Taxonomy" id="1069221"/>
    <lineage>
        <taxon>Bacteria</taxon>
        <taxon>Bacillati</taxon>
        <taxon>Actinomycetota</taxon>
        <taxon>Actinomycetes</taxon>
        <taxon>Mycobacteriales</taxon>
        <taxon>Mycobacteriaceae</taxon>
        <taxon>Mycolicibacillus</taxon>
    </lineage>
</organism>
<proteinExistence type="predicted"/>
<protein>
    <submittedName>
        <fullName evidence="3">Uncharacterized protein</fullName>
    </submittedName>
</protein>
<name>A0ABY3U7V7_9MYCO</name>
<dbReference type="Proteomes" id="UP001055200">
    <property type="component" value="Chromosome"/>
</dbReference>
<evidence type="ECO:0000256" key="2">
    <source>
        <dbReference type="SAM" id="SignalP"/>
    </source>
</evidence>
<accession>A0ABY3U7V7</accession>
<evidence type="ECO:0000313" key="3">
    <source>
        <dbReference type="EMBL" id="ULN53592.1"/>
    </source>
</evidence>
<feature type="region of interest" description="Disordered" evidence="1">
    <location>
        <begin position="153"/>
        <end position="204"/>
    </location>
</feature>
<keyword evidence="4" id="KW-1185">Reference proteome</keyword>
<feature type="signal peptide" evidence="2">
    <location>
        <begin position="1"/>
        <end position="29"/>
    </location>
</feature>
<feature type="chain" id="PRO_5046210460" evidence="2">
    <location>
        <begin position="30"/>
        <end position="204"/>
    </location>
</feature>
<keyword evidence="2" id="KW-0732">Signal</keyword>
<gene>
    <name evidence="3" type="ORF">MIU77_04465</name>
</gene>
<dbReference type="RefSeq" id="WP_240171842.1">
    <property type="nucleotide sequence ID" value="NZ_CP092365.1"/>
</dbReference>
<sequence>MSMTRSLLTATAVVVGTSTAMLTGGVARADTAPAPNPTPPGVPAIEQLANLPATAPMMLQDVAAKLGQGPATAPATPPPAASASVNIPQPHLPSQVPATAVNPAATPNNTLVPNTSVNLPNVPGLPVPLPQQVSFPGDLTSLLPGVPATTPAAPAAPRVTPGMAPGAVPGAVTTPAAPSAPSALAPTSGPMPDLAGLSPVSALP</sequence>
<reference evidence="3" key="1">
    <citation type="submission" date="2022-08" db="EMBL/GenBank/DDBJ databases">
        <title>Complete genome sequence of 14 non-tuberculosis mycobacteria type-strains.</title>
        <authorList>
            <person name="Igarashi Y."/>
            <person name="Osugi A."/>
            <person name="Mitarai S."/>
        </authorList>
    </citation>
    <scope>NUCLEOTIDE SEQUENCE</scope>
    <source>
        <strain evidence="3">DSM 45575</strain>
    </source>
</reference>
<evidence type="ECO:0000256" key="1">
    <source>
        <dbReference type="SAM" id="MobiDB-lite"/>
    </source>
</evidence>
<dbReference type="EMBL" id="CP092365">
    <property type="protein sequence ID" value="ULN53592.1"/>
    <property type="molecule type" value="Genomic_DNA"/>
</dbReference>
<feature type="compositionally biased region" description="Low complexity" evidence="1">
    <location>
        <begin position="153"/>
        <end position="190"/>
    </location>
</feature>
<evidence type="ECO:0000313" key="4">
    <source>
        <dbReference type="Proteomes" id="UP001055200"/>
    </source>
</evidence>